<dbReference type="GO" id="GO:0000493">
    <property type="term" value="P:box H/ACA snoRNP assembly"/>
    <property type="evidence" value="ECO:0007669"/>
    <property type="project" value="InterPro"/>
</dbReference>
<dbReference type="Gene3D" id="2.60.40.790">
    <property type="match status" value="1"/>
</dbReference>
<keyword evidence="5" id="KW-1185">Reference proteome</keyword>
<gene>
    <name evidence="4" type="ORF">Fcan01_12153</name>
</gene>
<dbReference type="Pfam" id="PF21413">
    <property type="entry name" value="SHQ1-like_CS"/>
    <property type="match status" value="1"/>
</dbReference>
<dbReference type="PANTHER" id="PTHR12967">
    <property type="entry name" value="PROTEIN SHQ1 HOMOLOG"/>
    <property type="match status" value="1"/>
</dbReference>
<dbReference type="PANTHER" id="PTHR12967:SF0">
    <property type="entry name" value="PROTEIN SHQ1 HOMOLOG"/>
    <property type="match status" value="1"/>
</dbReference>
<name>A0A226E5B8_FOLCA</name>
<dbReference type="OMA" id="HNIESAW"/>
<dbReference type="Pfam" id="PF04925">
    <property type="entry name" value="SHQ1"/>
    <property type="match status" value="1"/>
</dbReference>
<accession>A0A226E5B8</accession>
<dbReference type="Proteomes" id="UP000198287">
    <property type="component" value="Unassembled WGS sequence"/>
</dbReference>
<evidence type="ECO:0000256" key="1">
    <source>
        <dbReference type="ARBA" id="ARBA00005607"/>
    </source>
</evidence>
<dbReference type="InterPro" id="IPR007052">
    <property type="entry name" value="CS_dom"/>
</dbReference>
<sequence>MITPTFRLDQNETQLIIIVEAPYTNVKNTEIHVEGDDVRFYSAPYYLRLALPGHVEETDNSSAKYNSDKSEFVITLDKVTPGQHFDGLDMLASLLAPKGQPKAKRPLIEVMEEDSDVPPSCSMQEFSDDDWHIDQVVQEPTGEEAMCSQHGYGFANLHKGLLNKYQVELGEVCEIKNPDAVPPAKRWAEKYAEEQIKFSDDHYLSDLMLENDIPRLLEFHFDSESLNTLTPKNVDQMKILGNRKFILDKSEQKVLFFGMIDIIFSYCYDWRTSEGSHTIESTWNISRISASLSWFVSFNSIQDVIVSSLRRSLSFPLHRNWDLSMKVFQDTLQVLKSGPKGILVCLLDIQKLFNERAPYYLLNVLFIEEYCIWVQKITQESLHSLTTTLEQELQKVSKSHVNFDLPELEIAARLVEEEEMEDDLSTVIQGIQI</sequence>
<reference evidence="4 5" key="1">
    <citation type="submission" date="2015-12" db="EMBL/GenBank/DDBJ databases">
        <title>The genome of Folsomia candida.</title>
        <authorList>
            <person name="Faddeeva A."/>
            <person name="Derks M.F."/>
            <person name="Anvar Y."/>
            <person name="Smit S."/>
            <person name="Van Straalen N."/>
            <person name="Roelofs D."/>
        </authorList>
    </citation>
    <scope>NUCLEOTIDE SEQUENCE [LARGE SCALE GENOMIC DNA]</scope>
    <source>
        <strain evidence="4 5">VU population</strain>
        <tissue evidence="4">Whole body</tissue>
    </source>
</reference>
<proteinExistence type="inferred from homology"/>
<comment type="similarity">
    <text evidence="1">Belongs to the SHQ1 family.</text>
</comment>
<evidence type="ECO:0000313" key="4">
    <source>
        <dbReference type="EMBL" id="OXA52882.1"/>
    </source>
</evidence>
<dbReference type="OrthoDB" id="73639at2759"/>
<dbReference type="InterPro" id="IPR039742">
    <property type="entry name" value="Shq1"/>
</dbReference>
<dbReference type="GO" id="GO:0005737">
    <property type="term" value="C:cytoplasm"/>
    <property type="evidence" value="ECO:0007669"/>
    <property type="project" value="TreeGrafter"/>
</dbReference>
<evidence type="ECO:0000259" key="3">
    <source>
        <dbReference type="PROSITE" id="PS51203"/>
    </source>
</evidence>
<dbReference type="PROSITE" id="PS51203">
    <property type="entry name" value="CS"/>
    <property type="match status" value="1"/>
</dbReference>
<organism evidence="4 5">
    <name type="scientific">Folsomia candida</name>
    <name type="common">Springtail</name>
    <dbReference type="NCBI Taxonomy" id="158441"/>
    <lineage>
        <taxon>Eukaryota</taxon>
        <taxon>Metazoa</taxon>
        <taxon>Ecdysozoa</taxon>
        <taxon>Arthropoda</taxon>
        <taxon>Hexapoda</taxon>
        <taxon>Collembola</taxon>
        <taxon>Entomobryomorpha</taxon>
        <taxon>Isotomoidea</taxon>
        <taxon>Isotomidae</taxon>
        <taxon>Proisotominae</taxon>
        <taxon>Folsomia</taxon>
    </lineage>
</organism>
<evidence type="ECO:0000256" key="2">
    <source>
        <dbReference type="ARBA" id="ARBA00013750"/>
    </source>
</evidence>
<dbReference type="InterPro" id="IPR008978">
    <property type="entry name" value="HSP20-like_chaperone"/>
</dbReference>
<dbReference type="EMBL" id="LNIX01000006">
    <property type="protein sequence ID" value="OXA52882.1"/>
    <property type="molecule type" value="Genomic_DNA"/>
</dbReference>
<dbReference type="GO" id="GO:0051082">
    <property type="term" value="F:unfolded protein binding"/>
    <property type="evidence" value="ECO:0007669"/>
    <property type="project" value="TreeGrafter"/>
</dbReference>
<feature type="domain" description="CS" evidence="3">
    <location>
        <begin position="1"/>
        <end position="89"/>
    </location>
</feature>
<dbReference type="SUPFAM" id="SSF49764">
    <property type="entry name" value="HSP20-like chaperones"/>
    <property type="match status" value="1"/>
</dbReference>
<dbReference type="InterPro" id="IPR007009">
    <property type="entry name" value="Shq1_C"/>
</dbReference>
<dbReference type="STRING" id="158441.A0A226E5B8"/>
<evidence type="ECO:0000313" key="5">
    <source>
        <dbReference type="Proteomes" id="UP000198287"/>
    </source>
</evidence>
<protein>
    <recommendedName>
        <fullName evidence="2">Protein SHQ1 homolog</fullName>
    </recommendedName>
</protein>
<dbReference type="GO" id="GO:0005654">
    <property type="term" value="C:nucleoplasm"/>
    <property type="evidence" value="ECO:0007669"/>
    <property type="project" value="TreeGrafter"/>
</dbReference>
<comment type="caution">
    <text evidence="4">The sequence shown here is derived from an EMBL/GenBank/DDBJ whole genome shotgun (WGS) entry which is preliminary data.</text>
</comment>
<dbReference type="AlphaFoldDB" id="A0A226E5B8"/>
<dbReference type="InterPro" id="IPR048696">
    <property type="entry name" value="SHQ1-like_CS"/>
</dbReference>